<keyword evidence="2" id="KW-1185">Reference proteome</keyword>
<evidence type="ECO:0000313" key="2">
    <source>
        <dbReference type="Proteomes" id="UP000807353"/>
    </source>
</evidence>
<dbReference type="Proteomes" id="UP000807353">
    <property type="component" value="Unassembled WGS sequence"/>
</dbReference>
<dbReference type="AlphaFoldDB" id="A0A9P5Y8N4"/>
<dbReference type="EMBL" id="MU150255">
    <property type="protein sequence ID" value="KAF9464308.1"/>
    <property type="molecule type" value="Genomic_DNA"/>
</dbReference>
<comment type="caution">
    <text evidence="1">The sequence shown here is derived from an EMBL/GenBank/DDBJ whole genome shotgun (WGS) entry which is preliminary data.</text>
</comment>
<dbReference type="SUPFAM" id="SSF52047">
    <property type="entry name" value="RNI-like"/>
    <property type="match status" value="1"/>
</dbReference>
<name>A0A9P5Y8N4_9AGAR</name>
<reference evidence="1" key="1">
    <citation type="submission" date="2020-11" db="EMBL/GenBank/DDBJ databases">
        <authorList>
            <consortium name="DOE Joint Genome Institute"/>
            <person name="Ahrendt S."/>
            <person name="Riley R."/>
            <person name="Andreopoulos W."/>
            <person name="Labutti K."/>
            <person name="Pangilinan J."/>
            <person name="Ruiz-Duenas F.J."/>
            <person name="Barrasa J.M."/>
            <person name="Sanchez-Garcia M."/>
            <person name="Camarero S."/>
            <person name="Miyauchi S."/>
            <person name="Serrano A."/>
            <person name="Linde D."/>
            <person name="Babiker R."/>
            <person name="Drula E."/>
            <person name="Ayuso-Fernandez I."/>
            <person name="Pacheco R."/>
            <person name="Padilla G."/>
            <person name="Ferreira P."/>
            <person name="Barriuso J."/>
            <person name="Kellner H."/>
            <person name="Castanera R."/>
            <person name="Alfaro M."/>
            <person name="Ramirez L."/>
            <person name="Pisabarro A.G."/>
            <person name="Kuo A."/>
            <person name="Tritt A."/>
            <person name="Lipzen A."/>
            <person name="He G."/>
            <person name="Yan M."/>
            <person name="Ng V."/>
            <person name="Cullen D."/>
            <person name="Martin F."/>
            <person name="Rosso M.-N."/>
            <person name="Henrissat B."/>
            <person name="Hibbett D."/>
            <person name="Martinez A.T."/>
            <person name="Grigoriev I.V."/>
        </authorList>
    </citation>
    <scope>NUCLEOTIDE SEQUENCE</scope>
    <source>
        <strain evidence="1">CBS 247.69</strain>
    </source>
</reference>
<gene>
    <name evidence="1" type="ORF">BDZ94DRAFT_1308085</name>
</gene>
<protein>
    <submittedName>
        <fullName evidence="1">Uncharacterized protein</fullName>
    </submittedName>
</protein>
<accession>A0A9P5Y8N4</accession>
<dbReference type="InterPro" id="IPR032675">
    <property type="entry name" value="LRR_dom_sf"/>
</dbReference>
<organism evidence="1 2">
    <name type="scientific">Collybia nuda</name>
    <dbReference type="NCBI Taxonomy" id="64659"/>
    <lineage>
        <taxon>Eukaryota</taxon>
        <taxon>Fungi</taxon>
        <taxon>Dikarya</taxon>
        <taxon>Basidiomycota</taxon>
        <taxon>Agaricomycotina</taxon>
        <taxon>Agaricomycetes</taxon>
        <taxon>Agaricomycetidae</taxon>
        <taxon>Agaricales</taxon>
        <taxon>Tricholomatineae</taxon>
        <taxon>Clitocybaceae</taxon>
        <taxon>Collybia</taxon>
    </lineage>
</organism>
<proteinExistence type="predicted"/>
<dbReference type="OrthoDB" id="2923972at2759"/>
<dbReference type="Gene3D" id="3.80.10.10">
    <property type="entry name" value="Ribonuclease Inhibitor"/>
    <property type="match status" value="1"/>
</dbReference>
<sequence length="349" mass="38658">MRTTTISIETPPHTSNHSTIFVYSETAHPIHALFIDVRDGAALITPEMDADSEEDDDIESKSEVYQAFLEHLKKLVRQDGTMHESIDTIRIDRASFSMPSYSMWKAMDGLKPKHLDIGCGWDEACDMEPLGAFNEKWELETLVLRGFTDEIGDARLPGVFGGLKALTLELCSNVRFNLPEKLTALCHLTIIGNDNLDAFTTLCKLNPAVPGLLQTLNLQCDHRLSNNKIKKFRTTLARCTALISVRLILGGPGKIRSFVDVPRILSGSLEHLTFRGIPGMNKGLPLWLESASDPAWLPQLKTISFGLDVTPATPGSTPPKDIVAISNQVEDFLDVLSSHRPNLQILNDF</sequence>
<evidence type="ECO:0000313" key="1">
    <source>
        <dbReference type="EMBL" id="KAF9464308.1"/>
    </source>
</evidence>